<accession>A0A1N7S2C3</accession>
<dbReference type="Proteomes" id="UP000195569">
    <property type="component" value="Unassembled WGS sequence"/>
</dbReference>
<protein>
    <submittedName>
        <fullName evidence="1">Uncharacterized protein</fullName>
    </submittedName>
</protein>
<keyword evidence="2" id="KW-1185">Reference proteome</keyword>
<proteinExistence type="predicted"/>
<organism evidence="1 2">
    <name type="scientific">Paraburkholderia piptadeniae</name>
    <dbReference type="NCBI Taxonomy" id="1701573"/>
    <lineage>
        <taxon>Bacteria</taxon>
        <taxon>Pseudomonadati</taxon>
        <taxon>Pseudomonadota</taxon>
        <taxon>Betaproteobacteria</taxon>
        <taxon>Burkholderiales</taxon>
        <taxon>Burkholderiaceae</taxon>
        <taxon>Paraburkholderia</taxon>
    </lineage>
</organism>
<name>A0A1N7S2C3_9BURK</name>
<gene>
    <name evidence="1" type="ORF">BN2476_300059</name>
</gene>
<reference evidence="1" key="1">
    <citation type="submission" date="2016-12" db="EMBL/GenBank/DDBJ databases">
        <authorList>
            <person name="Moulin L."/>
        </authorList>
    </citation>
    <scope>NUCLEOTIDE SEQUENCE [LARGE SCALE GENOMIC DNA]</scope>
    <source>
        <strain evidence="1">STM 7183</strain>
    </source>
</reference>
<evidence type="ECO:0000313" key="2">
    <source>
        <dbReference type="Proteomes" id="UP000195569"/>
    </source>
</evidence>
<comment type="caution">
    <text evidence="1">The sequence shown here is derived from an EMBL/GenBank/DDBJ whole genome shotgun (WGS) entry which is preliminary data.</text>
</comment>
<dbReference type="AlphaFoldDB" id="A0A1N7S2C3"/>
<dbReference type="EMBL" id="CYGY02000030">
    <property type="protein sequence ID" value="SIT41545.1"/>
    <property type="molecule type" value="Genomic_DNA"/>
</dbReference>
<sequence length="56" mass="6208">MATRCTSDGWRNAAARCSNGLNTARRIDTTQWNQNEKLVELVETKESHVPQGAGFS</sequence>
<evidence type="ECO:0000313" key="1">
    <source>
        <dbReference type="EMBL" id="SIT41545.1"/>
    </source>
</evidence>